<dbReference type="EMBL" id="JADOUA010000001">
    <property type="protein sequence ID" value="MBG6088979.1"/>
    <property type="molecule type" value="Genomic_DNA"/>
</dbReference>
<comment type="caution">
    <text evidence="2">The sequence shown here is derived from an EMBL/GenBank/DDBJ whole genome shotgun (WGS) entry which is preliminary data.</text>
</comment>
<keyword evidence="3" id="KW-1185">Reference proteome</keyword>
<dbReference type="InterPro" id="IPR001646">
    <property type="entry name" value="5peptide_repeat"/>
</dbReference>
<evidence type="ECO:0000256" key="1">
    <source>
        <dbReference type="ARBA" id="ARBA00022737"/>
    </source>
</evidence>
<organism evidence="2 3">
    <name type="scientific">Actinomadura viridis</name>
    <dbReference type="NCBI Taxonomy" id="58110"/>
    <lineage>
        <taxon>Bacteria</taxon>
        <taxon>Bacillati</taxon>
        <taxon>Actinomycetota</taxon>
        <taxon>Actinomycetes</taxon>
        <taxon>Streptosporangiales</taxon>
        <taxon>Thermomonosporaceae</taxon>
        <taxon>Actinomadura</taxon>
    </lineage>
</organism>
<dbReference type="RefSeq" id="WP_197011638.1">
    <property type="nucleotide sequence ID" value="NZ_BAABES010000026.1"/>
</dbReference>
<dbReference type="Proteomes" id="UP000614047">
    <property type="component" value="Unassembled WGS sequence"/>
</dbReference>
<dbReference type="AlphaFoldDB" id="A0A931DDC3"/>
<dbReference type="Gene3D" id="2.160.20.80">
    <property type="entry name" value="E3 ubiquitin-protein ligase SopA"/>
    <property type="match status" value="1"/>
</dbReference>
<reference evidence="2" key="1">
    <citation type="submission" date="2020-11" db="EMBL/GenBank/DDBJ databases">
        <title>Sequencing the genomes of 1000 actinobacteria strains.</title>
        <authorList>
            <person name="Klenk H.-P."/>
        </authorList>
    </citation>
    <scope>NUCLEOTIDE SEQUENCE</scope>
    <source>
        <strain evidence="2">DSM 43175</strain>
    </source>
</reference>
<evidence type="ECO:0000313" key="2">
    <source>
        <dbReference type="EMBL" id="MBG6088979.1"/>
    </source>
</evidence>
<keyword evidence="1" id="KW-0677">Repeat</keyword>
<dbReference type="Pfam" id="PF13599">
    <property type="entry name" value="Pentapeptide_4"/>
    <property type="match status" value="1"/>
</dbReference>
<sequence>MNGPPRMRSGALRAGPSRRAVPRVPSALGELPFAEWLTPHDGAWRPDGDHDTVLFDGIRVQDAQVPGSRFLDCAFTGATLEGCGLRNARFINAWAHETRLVATDLTGSEWQDCALLGSVAAAVPLAGARLDRVVFRGCKLDGVNFRDGALTDVTFEDCLLREVDFGGAALTRTSFPGSQLTGTRLVGARLEEADLRGARLGIVIEPGSLRGAVVSPDQLLDLAPLLAEALGITVEDPTREG</sequence>
<proteinExistence type="predicted"/>
<dbReference type="PANTHER" id="PTHR47485">
    <property type="entry name" value="THYLAKOID LUMENAL 17.4 KDA PROTEIN, CHLOROPLASTIC"/>
    <property type="match status" value="1"/>
</dbReference>
<name>A0A931DDC3_9ACTN</name>
<evidence type="ECO:0000313" key="3">
    <source>
        <dbReference type="Proteomes" id="UP000614047"/>
    </source>
</evidence>
<accession>A0A931DDC3</accession>
<dbReference type="PANTHER" id="PTHR47485:SF1">
    <property type="entry name" value="THYLAKOID LUMENAL 17.4 KDA PROTEIN, CHLOROPLASTIC"/>
    <property type="match status" value="1"/>
</dbReference>
<dbReference type="SUPFAM" id="SSF141571">
    <property type="entry name" value="Pentapeptide repeat-like"/>
    <property type="match status" value="1"/>
</dbReference>
<gene>
    <name evidence="2" type="ORF">IW256_003092</name>
</gene>
<protein>
    <submittedName>
        <fullName evidence="2">Uncharacterized protein YjbI with pentapeptide repeats</fullName>
    </submittedName>
</protein>
<dbReference type="Pfam" id="PF00805">
    <property type="entry name" value="Pentapeptide"/>
    <property type="match status" value="1"/>
</dbReference>